<accession>A0A7H1DV99</accession>
<dbReference type="RefSeq" id="WP_188320852.1">
    <property type="nucleotide sequence ID" value="NZ_CP060203.1"/>
</dbReference>
<evidence type="ECO:0000313" key="2">
    <source>
        <dbReference type="Proteomes" id="UP000516438"/>
    </source>
</evidence>
<organism evidence="1 2">
    <name type="scientific">Chryseobacterium manosquense</name>
    <dbReference type="NCBI Taxonomy" id="2754694"/>
    <lineage>
        <taxon>Bacteria</taxon>
        <taxon>Pseudomonadati</taxon>
        <taxon>Bacteroidota</taxon>
        <taxon>Flavobacteriia</taxon>
        <taxon>Flavobacteriales</taxon>
        <taxon>Weeksellaceae</taxon>
        <taxon>Chryseobacterium group</taxon>
        <taxon>Chryseobacterium</taxon>
    </lineage>
</organism>
<dbReference type="EMBL" id="CP060203">
    <property type="protein sequence ID" value="QNS40907.1"/>
    <property type="molecule type" value="Genomic_DNA"/>
</dbReference>
<evidence type="ECO:0000313" key="1">
    <source>
        <dbReference type="EMBL" id="QNS40907.1"/>
    </source>
</evidence>
<evidence type="ECO:0008006" key="3">
    <source>
        <dbReference type="Google" id="ProtNLM"/>
    </source>
</evidence>
<protein>
    <recommendedName>
        <fullName evidence="3">Zinc ribbon domain-containing protein</fullName>
    </recommendedName>
</protein>
<dbReference type="AlphaFoldDB" id="A0A7H1DV99"/>
<keyword evidence="2" id="KW-1185">Reference proteome</keyword>
<reference evidence="1 2" key="1">
    <citation type="submission" date="2020-07" db="EMBL/GenBank/DDBJ databases">
        <title>Complete genome and description of Chryseobacterium manosquense strain Marseille-Q2069 sp. nov.</title>
        <authorList>
            <person name="Boxberger M."/>
        </authorList>
    </citation>
    <scope>NUCLEOTIDE SEQUENCE [LARGE SCALE GENOMIC DNA]</scope>
    <source>
        <strain evidence="1 2">Marseille-Q2069</strain>
    </source>
</reference>
<gene>
    <name evidence="1" type="ORF">H0S70_11155</name>
</gene>
<sequence>MKKFFILLILISVFSSCKKEIDYSDLQEEDIKSEEFDPSLMDINDNDDVAIYLEATGDYPDGAYCADVEYYNPITGTRSTYELDVEVEGGDLVKIDWPNGGWLDETHFTPESISSGEVSFTSDRGYQYTVTLGDFGGGCYSGGSSLQNAVNNDIEKEEQEKADETCPECGFSKFAYDDYCSSCERKLTCPECGDKKSKYDELCYSCERKQREEEESEDEY</sequence>
<dbReference type="Proteomes" id="UP000516438">
    <property type="component" value="Chromosome"/>
</dbReference>
<name>A0A7H1DV99_9FLAO</name>
<proteinExistence type="predicted"/>
<dbReference type="PROSITE" id="PS51257">
    <property type="entry name" value="PROKAR_LIPOPROTEIN"/>
    <property type="match status" value="1"/>
</dbReference>
<dbReference type="KEGG" id="cmaq:H0S70_11155"/>